<keyword evidence="11" id="KW-0496">Mitochondrion</keyword>
<dbReference type="Gene3D" id="3.40.50.740">
    <property type="match status" value="1"/>
</dbReference>
<dbReference type="InterPro" id="IPR006963">
    <property type="entry name" value="Mopterin_OxRdtase_4Fe-4S_dom"/>
</dbReference>
<evidence type="ECO:0000259" key="10">
    <source>
        <dbReference type="PROSITE" id="PS51669"/>
    </source>
</evidence>
<feature type="domain" description="4Fe-4S Mo/W bis-MGD-type" evidence="10">
    <location>
        <begin position="18"/>
        <end position="79"/>
    </location>
</feature>
<gene>
    <name evidence="11" type="primary">nad11</name>
</gene>
<accession>A0A873WY96</accession>
<keyword evidence="6" id="KW-0408">Iron</keyword>
<dbReference type="PANTHER" id="PTHR43105:SF13">
    <property type="entry name" value="NADH-UBIQUINONE OXIDOREDUCTASE 75 KDA SUBUNIT, MITOCHONDRIAL"/>
    <property type="match status" value="1"/>
</dbReference>
<sequence>MGALTSKPYAFLARSWELTSIETVDILDSACSSIRADTKGNLIMRILPNLNKLNNNKFINHGFISDRARFSYDGIKVQRISTPLIRNKNNTFSELNWHNAFEIIKKQVNQINNEVSGVAGRLADLESSLALKKLINSFGSNNCFNSENIKINNDLNSNYLINSNILNNNIDFCLLIGLNLRQEIPDLNIKFRRLYYHSNLEIVSIGSKNILSYPTLQIGMSLAILFNVLEGKHSLCKKIIKSKNALILVGSSFYQRADFFSLNNFVTWFNYKLNIIKSKNSIVQIKSIINAASHAGLFEIGFHSPDSLSINNSRLLYLLVADELSTLNYLKKDNLKQFIIYQGHHVDVGAFYSNIVLPSHTYLEKSATYLNLEGVVCQTKKVITPIYSNSHEDWKIINALSQFLNTTMFTMDLNEITNKINILKNYRFYAEANKLLGNDSKLQVQHSFKIYKKSIHFSIYKFYKIDSITRASKIMTICIKLIKDHLNFLN</sequence>
<evidence type="ECO:0000313" key="11">
    <source>
        <dbReference type="EMBL" id="QPB15042.1"/>
    </source>
</evidence>
<dbReference type="SUPFAM" id="SSF53706">
    <property type="entry name" value="Formate dehydrogenase/DMSO reductase, domains 1-3"/>
    <property type="match status" value="1"/>
</dbReference>
<dbReference type="PANTHER" id="PTHR43105">
    <property type="entry name" value="RESPIRATORY NITRATE REDUCTASE"/>
    <property type="match status" value="1"/>
</dbReference>
<dbReference type="InterPro" id="IPR006656">
    <property type="entry name" value="Mopterin_OxRdtase"/>
</dbReference>
<dbReference type="InterPro" id="IPR050123">
    <property type="entry name" value="Prok_molybdopt-oxidoreductase"/>
</dbReference>
<dbReference type="PROSITE" id="PS51669">
    <property type="entry name" value="4FE4S_MOW_BIS_MGD"/>
    <property type="match status" value="1"/>
</dbReference>
<dbReference type="Pfam" id="PF22151">
    <property type="entry name" value="Fer4_NDSU1"/>
    <property type="match status" value="1"/>
</dbReference>
<evidence type="ECO:0000256" key="7">
    <source>
        <dbReference type="ARBA" id="ARBA00023014"/>
    </source>
</evidence>
<evidence type="ECO:0000256" key="5">
    <source>
        <dbReference type="ARBA" id="ARBA00022967"/>
    </source>
</evidence>
<keyword evidence="4" id="KW-0479">Metal-binding</keyword>
<organism evidence="11">
    <name type="scientific">Cyanophora sudae</name>
    <dbReference type="NCBI Taxonomy" id="1522369"/>
    <lineage>
        <taxon>Eukaryota</taxon>
        <taxon>Glaucocystophyceae</taxon>
        <taxon>Cyanophorales</taxon>
        <taxon>Cyanophoraceae</taxon>
        <taxon>Cyanophora</taxon>
    </lineage>
</organism>
<protein>
    <submittedName>
        <fullName evidence="11">NADH dehydrogenase subunit 11</fullName>
    </submittedName>
</protein>
<keyword evidence="7" id="KW-0411">Iron-sulfur</keyword>
<dbReference type="Pfam" id="PF00384">
    <property type="entry name" value="Molybdopterin"/>
    <property type="match status" value="1"/>
</dbReference>
<comment type="similarity">
    <text evidence="2">Belongs to the complex I 75 kDa subunit family.</text>
</comment>
<comment type="cofactor">
    <cofactor evidence="1">
        <name>[4Fe-4S] cluster</name>
        <dbReference type="ChEBI" id="CHEBI:49883"/>
    </cofactor>
</comment>
<comment type="cofactor">
    <cofactor evidence="9">
        <name>[2Fe-2S] cluster</name>
        <dbReference type="ChEBI" id="CHEBI:190135"/>
    </cofactor>
</comment>
<geneLocation type="mitochondrion" evidence="11"/>
<dbReference type="RefSeq" id="YP_010041712.1">
    <property type="nucleotide sequence ID" value="NC_054208.1"/>
</dbReference>
<dbReference type="GO" id="GO:0046872">
    <property type="term" value="F:metal ion binding"/>
    <property type="evidence" value="ECO:0007669"/>
    <property type="project" value="UniProtKB-KW"/>
</dbReference>
<keyword evidence="5" id="KW-1278">Translocase</keyword>
<dbReference type="EMBL" id="MT919637">
    <property type="protein sequence ID" value="QPB15042.1"/>
    <property type="molecule type" value="Genomic_DNA"/>
</dbReference>
<evidence type="ECO:0000256" key="8">
    <source>
        <dbReference type="ARBA" id="ARBA00023027"/>
    </source>
</evidence>
<dbReference type="GO" id="GO:0016020">
    <property type="term" value="C:membrane"/>
    <property type="evidence" value="ECO:0007669"/>
    <property type="project" value="TreeGrafter"/>
</dbReference>
<dbReference type="GO" id="GO:0051539">
    <property type="term" value="F:4 iron, 4 sulfur cluster binding"/>
    <property type="evidence" value="ECO:0007669"/>
    <property type="project" value="UniProtKB-KW"/>
</dbReference>
<dbReference type="AlphaFoldDB" id="A0A873WY96"/>
<evidence type="ECO:0000256" key="2">
    <source>
        <dbReference type="ARBA" id="ARBA00005404"/>
    </source>
</evidence>
<evidence type="ECO:0000256" key="4">
    <source>
        <dbReference type="ARBA" id="ARBA00022723"/>
    </source>
</evidence>
<name>A0A873WY96_9EUKA</name>
<keyword evidence="3" id="KW-0004">4Fe-4S</keyword>
<reference evidence="11" key="1">
    <citation type="journal article" date="2020" name="J. Eukaryot. Microbiol.">
        <title>High Sequence Divergence but Limited Architectural Rearrangements in Organelle Genomes of Cyanophora (Glaucophyta) Species.</title>
        <authorList>
            <person name="Russell S."/>
            <person name="Jackson C."/>
            <person name="Reyes-Prieto A."/>
        </authorList>
    </citation>
    <scope>NUCLEOTIDE SEQUENCE</scope>
    <source>
        <strain evidence="11">NIES-764</strain>
    </source>
</reference>
<keyword evidence="8" id="KW-0520">NAD</keyword>
<dbReference type="GeneID" id="63648316"/>
<reference evidence="11" key="2">
    <citation type="submission" date="2020-08" db="EMBL/GenBank/DDBJ databases">
        <authorList>
            <person name="Russell S.R."/>
            <person name="Jackson C."/>
            <person name="Reyes-Prieto A."/>
        </authorList>
    </citation>
    <scope>NUCLEOTIDE SEQUENCE</scope>
    <source>
        <strain evidence="11">NIES-764</strain>
    </source>
</reference>
<evidence type="ECO:0000256" key="6">
    <source>
        <dbReference type="ARBA" id="ARBA00023004"/>
    </source>
</evidence>
<proteinExistence type="inferred from homology"/>
<evidence type="ECO:0000256" key="3">
    <source>
        <dbReference type="ARBA" id="ARBA00022485"/>
    </source>
</evidence>
<dbReference type="GO" id="GO:0016491">
    <property type="term" value="F:oxidoreductase activity"/>
    <property type="evidence" value="ECO:0007669"/>
    <property type="project" value="InterPro"/>
</dbReference>
<evidence type="ECO:0000256" key="9">
    <source>
        <dbReference type="ARBA" id="ARBA00034078"/>
    </source>
</evidence>
<evidence type="ECO:0000256" key="1">
    <source>
        <dbReference type="ARBA" id="ARBA00001966"/>
    </source>
</evidence>